<dbReference type="InterPro" id="IPR001480">
    <property type="entry name" value="Bulb-type_lectin_dom"/>
</dbReference>
<comment type="caution">
    <text evidence="3">The sequence shown here is derived from an EMBL/GenBank/DDBJ whole genome shotgun (WGS) entry which is preliminary data.</text>
</comment>
<keyword evidence="4" id="KW-1185">Reference proteome</keyword>
<dbReference type="PROSITE" id="PS50927">
    <property type="entry name" value="BULB_LECTIN"/>
    <property type="match status" value="1"/>
</dbReference>
<evidence type="ECO:0000313" key="4">
    <source>
        <dbReference type="Proteomes" id="UP001257627"/>
    </source>
</evidence>
<evidence type="ECO:0000259" key="2">
    <source>
        <dbReference type="PROSITE" id="PS50927"/>
    </source>
</evidence>
<dbReference type="InterPro" id="IPR036426">
    <property type="entry name" value="Bulb-type_lectin_dom_sf"/>
</dbReference>
<gene>
    <name evidence="3" type="ORF">PU648_59625</name>
</gene>
<protein>
    <recommendedName>
        <fullName evidence="2">Bulb-type lectin domain-containing protein</fullName>
    </recommendedName>
</protein>
<dbReference type="SUPFAM" id="SSF51110">
    <property type="entry name" value="alpha-D-mannose-specific plant lectins"/>
    <property type="match status" value="1"/>
</dbReference>
<dbReference type="EMBL" id="JARAKF010000006">
    <property type="protein sequence ID" value="MDU9002023.1"/>
    <property type="molecule type" value="Genomic_DNA"/>
</dbReference>
<evidence type="ECO:0000313" key="3">
    <source>
        <dbReference type="EMBL" id="MDU9002023.1"/>
    </source>
</evidence>
<keyword evidence="1" id="KW-0732">Signal</keyword>
<dbReference type="RefSeq" id="WP_266945630.1">
    <property type="nucleotide sequence ID" value="NZ_CP107955.1"/>
</dbReference>
<proteinExistence type="predicted"/>
<sequence length="149" mass="15710">MSMNMIRRLATAVAAVGLAASALIGTAGTASAAAGQSFLYRGEALHVGQMIYRYSPQGWQIQLVMQSDGNLVEYLRFDDGSRYACWATNSWGSGDNNWAVYQTDGNFVVYNSSGGVVWASNTQGGGGSTVDMNSNGVLYVGTKAINNGC</sequence>
<accession>A0ABU3V7F0</accession>
<feature type="domain" description="Bulb-type lectin" evidence="2">
    <location>
        <begin position="36"/>
        <end position="149"/>
    </location>
</feature>
<feature type="chain" id="PRO_5046707860" description="Bulb-type lectin domain-containing protein" evidence="1">
    <location>
        <begin position="33"/>
        <end position="149"/>
    </location>
</feature>
<reference evidence="3 4" key="1">
    <citation type="submission" date="2023-02" db="EMBL/GenBank/DDBJ databases">
        <authorList>
            <person name="Maleckis M."/>
        </authorList>
    </citation>
    <scope>NUCLEOTIDE SEQUENCE [LARGE SCALE GENOMIC DNA]</scope>
    <source>
        <strain evidence="3 4">P8-A2</strain>
    </source>
</reference>
<feature type="signal peptide" evidence="1">
    <location>
        <begin position="1"/>
        <end position="32"/>
    </location>
</feature>
<organism evidence="3 4">
    <name type="scientific">Streptomyces mirabilis</name>
    <dbReference type="NCBI Taxonomy" id="68239"/>
    <lineage>
        <taxon>Bacteria</taxon>
        <taxon>Bacillati</taxon>
        <taxon>Actinomycetota</taxon>
        <taxon>Actinomycetes</taxon>
        <taxon>Kitasatosporales</taxon>
        <taxon>Streptomycetaceae</taxon>
        <taxon>Streptomyces</taxon>
    </lineage>
</organism>
<evidence type="ECO:0000256" key="1">
    <source>
        <dbReference type="SAM" id="SignalP"/>
    </source>
</evidence>
<dbReference type="Proteomes" id="UP001257627">
    <property type="component" value="Unassembled WGS sequence"/>
</dbReference>
<name>A0ABU3V7F0_9ACTN</name>
<dbReference type="Gene3D" id="2.90.10.10">
    <property type="entry name" value="Bulb-type lectin domain"/>
    <property type="match status" value="2"/>
</dbReference>